<dbReference type="SUPFAM" id="SSF53720">
    <property type="entry name" value="ALDH-like"/>
    <property type="match status" value="1"/>
</dbReference>
<dbReference type="CDD" id="cd07129">
    <property type="entry name" value="ALDH_KGSADH"/>
    <property type="match status" value="1"/>
</dbReference>
<sequence>MTQPVLIAGQWRDADSTETFQATDPNKNEKLNAAFPVSKWSDCDAALDAAVAAAAELRRLPAEKIAEFLEVYADRIAAAKDALVAAAVAETGLPASPRLADGELPRTTGQLRAAAAAARSGDWAMATIDSQAGIRSCYEPLGPVCVFGPNNFPFAFGSVSGGDFAAAIAAGNPVIGKANSSHPETTRLFAVEALEALRQTSLPLATVQLIYRTSHADGERLVSDPRVGATGYTGSRNAGLKLKAAADSAGKPIYLELSSVNPVVLLPGALKTRGEEIVGEFVGSALMGAGQFCTNPGVVLMVEGDATENFISAVKEKYSSTPSGTLLSPAVASSLSASISTLVGLGAELLVGGGESEPNRCALANTLMRTTGQAFLSDPDGFQTEAFGNASLMVVAKDVDELCEVISRMEGNLTGCIYSETEGSETDGSDDAAYDRVAFELIPKVGRMLNDKMPTGVAVSAAMNHGGPYPATGHPGFTAVGVPGSLLRFGKLTSYDNVRPSRLPAILQDKTPTGKTWRRVDGQWVQG</sequence>
<dbReference type="InterPro" id="IPR015590">
    <property type="entry name" value="Aldehyde_DH_dom"/>
</dbReference>
<dbReference type="PANTHER" id="PTHR43353:SF3">
    <property type="entry name" value="ALDEHYDE DEHYDROGENASE-RELATED"/>
    <property type="match status" value="1"/>
</dbReference>
<dbReference type="OrthoDB" id="9770537at2"/>
<dbReference type="GO" id="GO:0033721">
    <property type="term" value="F:aldehyde dehydrogenase (NADP+) activity"/>
    <property type="evidence" value="ECO:0007669"/>
    <property type="project" value="UniProtKB-EC"/>
</dbReference>
<evidence type="ECO:0000313" key="4">
    <source>
        <dbReference type="Proteomes" id="UP000320176"/>
    </source>
</evidence>
<dbReference type="EC" id="1.2.1.4" evidence="3"/>
<keyword evidence="1 3" id="KW-0560">Oxidoreductase</keyword>
<dbReference type="Gene3D" id="3.40.309.10">
    <property type="entry name" value="Aldehyde Dehydrogenase, Chain A, domain 2"/>
    <property type="match status" value="1"/>
</dbReference>
<keyword evidence="4" id="KW-1185">Reference proteome</keyword>
<feature type="domain" description="Aldehyde dehydrogenase" evidence="2">
    <location>
        <begin position="11"/>
        <end position="421"/>
    </location>
</feature>
<gene>
    <name evidence="3" type="primary">aldH</name>
    <name evidence="3" type="ORF">Pla52n_36230</name>
</gene>
<dbReference type="InterPro" id="IPR050740">
    <property type="entry name" value="Aldehyde_DH_Superfamily"/>
</dbReference>
<dbReference type="Pfam" id="PF00171">
    <property type="entry name" value="Aldedh"/>
    <property type="match status" value="1"/>
</dbReference>
<dbReference type="InterPro" id="IPR016162">
    <property type="entry name" value="Ald_DH_N"/>
</dbReference>
<reference evidence="3 4" key="1">
    <citation type="submission" date="2019-02" db="EMBL/GenBank/DDBJ databases">
        <title>Deep-cultivation of Planctomycetes and their phenomic and genomic characterization uncovers novel biology.</title>
        <authorList>
            <person name="Wiegand S."/>
            <person name="Jogler M."/>
            <person name="Boedeker C."/>
            <person name="Pinto D."/>
            <person name="Vollmers J."/>
            <person name="Rivas-Marin E."/>
            <person name="Kohn T."/>
            <person name="Peeters S.H."/>
            <person name="Heuer A."/>
            <person name="Rast P."/>
            <person name="Oberbeckmann S."/>
            <person name="Bunk B."/>
            <person name="Jeske O."/>
            <person name="Meyerdierks A."/>
            <person name="Storesund J.E."/>
            <person name="Kallscheuer N."/>
            <person name="Luecker S."/>
            <person name="Lage O.M."/>
            <person name="Pohl T."/>
            <person name="Merkel B.J."/>
            <person name="Hornburger P."/>
            <person name="Mueller R.-W."/>
            <person name="Bruemmer F."/>
            <person name="Labrenz M."/>
            <person name="Spormann A.M."/>
            <person name="Op Den Camp H."/>
            <person name="Overmann J."/>
            <person name="Amann R."/>
            <person name="Jetten M.S.M."/>
            <person name="Mascher T."/>
            <person name="Medema M.H."/>
            <person name="Devos D.P."/>
            <person name="Kaster A.-K."/>
            <person name="Ovreas L."/>
            <person name="Rohde M."/>
            <person name="Galperin M.Y."/>
            <person name="Jogler C."/>
        </authorList>
    </citation>
    <scope>NUCLEOTIDE SEQUENCE [LARGE SCALE GENOMIC DNA]</scope>
    <source>
        <strain evidence="3 4">Pla52n</strain>
    </source>
</reference>
<dbReference type="Proteomes" id="UP000320176">
    <property type="component" value="Unassembled WGS sequence"/>
</dbReference>
<dbReference type="EMBL" id="SJPN01000004">
    <property type="protein sequence ID" value="TWU02573.1"/>
    <property type="molecule type" value="Genomic_DNA"/>
</dbReference>
<organism evidence="3 4">
    <name type="scientific">Stieleria varia</name>
    <dbReference type="NCBI Taxonomy" id="2528005"/>
    <lineage>
        <taxon>Bacteria</taxon>
        <taxon>Pseudomonadati</taxon>
        <taxon>Planctomycetota</taxon>
        <taxon>Planctomycetia</taxon>
        <taxon>Pirellulales</taxon>
        <taxon>Pirellulaceae</taxon>
        <taxon>Stieleria</taxon>
    </lineage>
</organism>
<dbReference type="PANTHER" id="PTHR43353">
    <property type="entry name" value="SUCCINATE-SEMIALDEHYDE DEHYDROGENASE, MITOCHONDRIAL"/>
    <property type="match status" value="1"/>
</dbReference>
<comment type="caution">
    <text evidence="3">The sequence shown here is derived from an EMBL/GenBank/DDBJ whole genome shotgun (WGS) entry which is preliminary data.</text>
</comment>
<name>A0A5C6ARB7_9BACT</name>
<protein>
    <submittedName>
        <fullName evidence="3">NADP-dependent fatty aldehyde dehydrogenase</fullName>
        <ecNumber evidence="3">1.2.1.4</ecNumber>
    </submittedName>
</protein>
<evidence type="ECO:0000313" key="3">
    <source>
        <dbReference type="EMBL" id="TWU02573.1"/>
    </source>
</evidence>
<accession>A0A5C6ARB7</accession>
<evidence type="ECO:0000259" key="2">
    <source>
        <dbReference type="Pfam" id="PF00171"/>
    </source>
</evidence>
<dbReference type="InterPro" id="IPR044151">
    <property type="entry name" value="ALDH_KGSADH"/>
</dbReference>
<evidence type="ECO:0000256" key="1">
    <source>
        <dbReference type="ARBA" id="ARBA00023002"/>
    </source>
</evidence>
<dbReference type="RefSeq" id="WP_146520875.1">
    <property type="nucleotide sequence ID" value="NZ_CP151726.1"/>
</dbReference>
<dbReference type="InterPro" id="IPR016163">
    <property type="entry name" value="Ald_DH_C"/>
</dbReference>
<dbReference type="AlphaFoldDB" id="A0A5C6ARB7"/>
<dbReference type="InterPro" id="IPR016161">
    <property type="entry name" value="Ald_DH/histidinol_DH"/>
</dbReference>
<dbReference type="Gene3D" id="3.40.605.10">
    <property type="entry name" value="Aldehyde Dehydrogenase, Chain A, domain 1"/>
    <property type="match status" value="1"/>
</dbReference>
<proteinExistence type="predicted"/>